<accession>A0ABR2I3U4</accession>
<evidence type="ECO:0000313" key="3">
    <source>
        <dbReference type="Proteomes" id="UP001390339"/>
    </source>
</evidence>
<protein>
    <submittedName>
        <fullName evidence="2">Uncharacterized protein</fullName>
    </submittedName>
</protein>
<name>A0ABR2I3U4_9PEZI</name>
<gene>
    <name evidence="2" type="ORF">PGQ11_012918</name>
</gene>
<reference evidence="2 3" key="1">
    <citation type="journal article" date="2024" name="IMA Fungus">
        <title>Apiospora arundinis, a panoply of carbohydrate-active enzymes and secondary metabolites.</title>
        <authorList>
            <person name="Sorensen T."/>
            <person name="Petersen C."/>
            <person name="Muurmann A.T."/>
            <person name="Christiansen J.V."/>
            <person name="Brundto M.L."/>
            <person name="Overgaard C.K."/>
            <person name="Boysen A.T."/>
            <person name="Wollenberg R.D."/>
            <person name="Larsen T.O."/>
            <person name="Sorensen J.L."/>
            <person name="Nielsen K.L."/>
            <person name="Sondergaard T.E."/>
        </authorList>
    </citation>
    <scope>NUCLEOTIDE SEQUENCE [LARGE SCALE GENOMIC DNA]</scope>
    <source>
        <strain evidence="2 3">AAU 773</strain>
    </source>
</reference>
<feature type="region of interest" description="Disordered" evidence="1">
    <location>
        <begin position="1"/>
        <end position="24"/>
    </location>
</feature>
<keyword evidence="3" id="KW-1185">Reference proteome</keyword>
<dbReference type="Proteomes" id="UP001390339">
    <property type="component" value="Unassembled WGS sequence"/>
</dbReference>
<evidence type="ECO:0000313" key="2">
    <source>
        <dbReference type="EMBL" id="KAK8857006.1"/>
    </source>
</evidence>
<sequence>MLSLSPDEDERRHRKPVPPIGLADQTQDSIEVPRIVIDLSISPPDYAFSRPEAPTMTLKVVMEHSRQDIITLYTEIAHLTLDTTVNIRNVNRGPNPRRRVQGCIEEAYFVTLQTGIPIEIPIYFGRPSRRPQPWSEIRRSVAVTGVDGLEPGHEYEVGFSEDDLRSIMWAPVHKQDILLENSDHGLEDNLESYPWIKDKPLDFVIHPANLKVLVEDAI</sequence>
<evidence type="ECO:0000256" key="1">
    <source>
        <dbReference type="SAM" id="MobiDB-lite"/>
    </source>
</evidence>
<proteinExistence type="predicted"/>
<comment type="caution">
    <text evidence="2">The sequence shown here is derived from an EMBL/GenBank/DDBJ whole genome shotgun (WGS) entry which is preliminary data.</text>
</comment>
<organism evidence="2 3">
    <name type="scientific">Apiospora arundinis</name>
    <dbReference type="NCBI Taxonomy" id="335852"/>
    <lineage>
        <taxon>Eukaryota</taxon>
        <taxon>Fungi</taxon>
        <taxon>Dikarya</taxon>
        <taxon>Ascomycota</taxon>
        <taxon>Pezizomycotina</taxon>
        <taxon>Sordariomycetes</taxon>
        <taxon>Xylariomycetidae</taxon>
        <taxon>Amphisphaeriales</taxon>
        <taxon>Apiosporaceae</taxon>
        <taxon>Apiospora</taxon>
    </lineage>
</organism>
<dbReference type="EMBL" id="JAPCWZ010000007">
    <property type="protein sequence ID" value="KAK8857006.1"/>
    <property type="molecule type" value="Genomic_DNA"/>
</dbReference>